<dbReference type="Proteomes" id="UP000001064">
    <property type="component" value="Unassembled WGS sequence"/>
</dbReference>
<dbReference type="PANTHER" id="PTHR10827:SF85">
    <property type="entry name" value="CALCIUM-BINDING PROTEIN"/>
    <property type="match status" value="1"/>
</dbReference>
<dbReference type="KEGG" id="dpp:DICPUDRAFT_59151"/>
<feature type="domain" description="EF-hand" evidence="3">
    <location>
        <begin position="10"/>
        <end position="45"/>
    </location>
</feature>
<dbReference type="PROSITE" id="PS00018">
    <property type="entry name" value="EF_HAND_1"/>
    <property type="match status" value="4"/>
</dbReference>
<dbReference type="SUPFAM" id="SSF47473">
    <property type="entry name" value="EF-hand"/>
    <property type="match status" value="1"/>
</dbReference>
<gene>
    <name evidence="4" type="ORF">DICPUDRAFT_59151</name>
</gene>
<protein>
    <recommendedName>
        <fullName evidence="3">EF-hand domain-containing protein</fullName>
    </recommendedName>
</protein>
<dbReference type="eggNOG" id="ENOG502RIMZ">
    <property type="taxonomic scope" value="Eukaryota"/>
</dbReference>
<dbReference type="STRING" id="5786.F1A4M4"/>
<sequence length="165" mass="19069">MATVSDVCKKIEEDIESMLQKYDKNGDKSLTRGEIVESLSQINARNPLKTALLIFKRLDTNRDGTISINEIRNNATQLNQKNLEDAIRREVTQILDNHDKNGDQKITLDEMVESLIKTSNLDKEKTADIYFYEIDTDKDGVLTVDELKKVRNRLLYFNYTLKILI</sequence>
<feature type="domain" description="EF-hand" evidence="3">
    <location>
        <begin position="86"/>
        <end position="121"/>
    </location>
</feature>
<reference evidence="5" key="1">
    <citation type="journal article" date="2011" name="Genome Biol.">
        <title>Comparative genomics of the social amoebae Dictyostelium discoideum and Dictyostelium purpureum.</title>
        <authorList>
            <consortium name="US DOE Joint Genome Institute (JGI-PGF)"/>
            <person name="Sucgang R."/>
            <person name="Kuo A."/>
            <person name="Tian X."/>
            <person name="Salerno W."/>
            <person name="Parikh A."/>
            <person name="Feasley C.L."/>
            <person name="Dalin E."/>
            <person name="Tu H."/>
            <person name="Huang E."/>
            <person name="Barry K."/>
            <person name="Lindquist E."/>
            <person name="Shapiro H."/>
            <person name="Bruce D."/>
            <person name="Schmutz J."/>
            <person name="Salamov A."/>
            <person name="Fey P."/>
            <person name="Gaudet P."/>
            <person name="Anjard C."/>
            <person name="Babu M.M."/>
            <person name="Basu S."/>
            <person name="Bushmanova Y."/>
            <person name="van der Wel H."/>
            <person name="Katoh-Kurasawa M."/>
            <person name="Dinh C."/>
            <person name="Coutinho P.M."/>
            <person name="Saito T."/>
            <person name="Elias M."/>
            <person name="Schaap P."/>
            <person name="Kay R.R."/>
            <person name="Henrissat B."/>
            <person name="Eichinger L."/>
            <person name="Rivero F."/>
            <person name="Putnam N.H."/>
            <person name="West C.M."/>
            <person name="Loomis W.F."/>
            <person name="Chisholm R.L."/>
            <person name="Shaulsky G."/>
            <person name="Strassmann J.E."/>
            <person name="Queller D.C."/>
            <person name="Kuspa A."/>
            <person name="Grigoriev I.V."/>
        </authorList>
    </citation>
    <scope>NUCLEOTIDE SEQUENCE [LARGE SCALE GENOMIC DNA]</scope>
    <source>
        <strain evidence="5">QSDP1</strain>
    </source>
</reference>
<dbReference type="GO" id="GO:0005509">
    <property type="term" value="F:calcium ion binding"/>
    <property type="evidence" value="ECO:0007669"/>
    <property type="project" value="InterPro"/>
</dbReference>
<dbReference type="OrthoDB" id="20736at2759"/>
<feature type="domain" description="EF-hand" evidence="3">
    <location>
        <begin position="46"/>
        <end position="81"/>
    </location>
</feature>
<dbReference type="PROSITE" id="PS50222">
    <property type="entry name" value="EF_HAND_2"/>
    <property type="match status" value="4"/>
</dbReference>
<proteinExistence type="predicted"/>
<evidence type="ECO:0000256" key="2">
    <source>
        <dbReference type="ARBA" id="ARBA00022837"/>
    </source>
</evidence>
<accession>F1A4M4</accession>
<name>F1A4M4_DICPU</name>
<dbReference type="InterPro" id="IPR011992">
    <property type="entry name" value="EF-hand-dom_pair"/>
</dbReference>
<dbReference type="EMBL" id="GL871530">
    <property type="protein sequence ID" value="EGC28857.1"/>
    <property type="molecule type" value="Genomic_DNA"/>
</dbReference>
<dbReference type="OMA" id="ECNTRFL"/>
<organism evidence="4 5">
    <name type="scientific">Dictyostelium purpureum</name>
    <name type="common">Slime mold</name>
    <dbReference type="NCBI Taxonomy" id="5786"/>
    <lineage>
        <taxon>Eukaryota</taxon>
        <taxon>Amoebozoa</taxon>
        <taxon>Evosea</taxon>
        <taxon>Eumycetozoa</taxon>
        <taxon>Dictyostelia</taxon>
        <taxon>Dictyosteliales</taxon>
        <taxon>Dictyosteliaceae</taxon>
        <taxon>Dictyostelium</taxon>
    </lineage>
</organism>
<dbReference type="InterPro" id="IPR018247">
    <property type="entry name" value="EF_Hand_1_Ca_BS"/>
</dbReference>
<dbReference type="PANTHER" id="PTHR10827">
    <property type="entry name" value="RETICULOCALBIN"/>
    <property type="match status" value="1"/>
</dbReference>
<keyword evidence="1" id="KW-0479">Metal-binding</keyword>
<evidence type="ECO:0000313" key="5">
    <source>
        <dbReference type="Proteomes" id="UP000001064"/>
    </source>
</evidence>
<dbReference type="VEuPathDB" id="AmoebaDB:DICPUDRAFT_59151"/>
<dbReference type="Gene3D" id="1.10.238.10">
    <property type="entry name" value="EF-hand"/>
    <property type="match status" value="2"/>
</dbReference>
<dbReference type="InterPro" id="IPR002048">
    <property type="entry name" value="EF_hand_dom"/>
</dbReference>
<dbReference type="Pfam" id="PF13499">
    <property type="entry name" value="EF-hand_7"/>
    <property type="match status" value="2"/>
</dbReference>
<keyword evidence="2" id="KW-0106">Calcium</keyword>
<dbReference type="RefSeq" id="XP_003294617.1">
    <property type="nucleotide sequence ID" value="XM_003294569.1"/>
</dbReference>
<dbReference type="InParanoid" id="F1A4M4"/>
<evidence type="ECO:0000259" key="3">
    <source>
        <dbReference type="PROSITE" id="PS50222"/>
    </source>
</evidence>
<dbReference type="GeneID" id="10507074"/>
<evidence type="ECO:0000256" key="1">
    <source>
        <dbReference type="ARBA" id="ARBA00022723"/>
    </source>
</evidence>
<keyword evidence="5" id="KW-1185">Reference proteome</keyword>
<dbReference type="AlphaFoldDB" id="F1A4M4"/>
<feature type="domain" description="EF-hand" evidence="3">
    <location>
        <begin position="122"/>
        <end position="157"/>
    </location>
</feature>
<evidence type="ECO:0000313" key="4">
    <source>
        <dbReference type="EMBL" id="EGC28857.1"/>
    </source>
</evidence>
<dbReference type="SMART" id="SM00054">
    <property type="entry name" value="EFh"/>
    <property type="match status" value="4"/>
</dbReference>
<dbReference type="FunCoup" id="F1A4M4">
    <property type="interactions" value="2"/>
</dbReference>